<dbReference type="PANTHER" id="PTHR43401">
    <property type="entry name" value="L-THREONINE 3-DEHYDROGENASE"/>
    <property type="match status" value="1"/>
</dbReference>
<accession>A0A2V1JMU2</accession>
<feature type="domain" description="Enoyl reductase (ER)" evidence="4">
    <location>
        <begin position="12"/>
        <end position="339"/>
    </location>
</feature>
<evidence type="ECO:0000256" key="1">
    <source>
        <dbReference type="ARBA" id="ARBA00022723"/>
    </source>
</evidence>
<dbReference type="RefSeq" id="WP_158582163.1">
    <property type="nucleotide sequence ID" value="NZ_CABMEW010000001.1"/>
</dbReference>
<dbReference type="Gene3D" id="3.40.50.720">
    <property type="entry name" value="NAD(P)-binding Rossmann-like Domain"/>
    <property type="match status" value="1"/>
</dbReference>
<reference evidence="5 6" key="1">
    <citation type="submission" date="2014-09" db="EMBL/GenBank/DDBJ databases">
        <title>Butyrate-producing bacteria isolated from human gut.</title>
        <authorList>
            <person name="Zhang Q."/>
            <person name="Zhao L."/>
        </authorList>
    </citation>
    <scope>NUCLEOTIDE SEQUENCE [LARGE SCALE GENOMIC DNA]</scope>
    <source>
        <strain evidence="5 6">21</strain>
    </source>
</reference>
<dbReference type="Pfam" id="PF08240">
    <property type="entry name" value="ADH_N"/>
    <property type="match status" value="1"/>
</dbReference>
<dbReference type="SMART" id="SM00829">
    <property type="entry name" value="PKS_ER"/>
    <property type="match status" value="1"/>
</dbReference>
<dbReference type="SUPFAM" id="SSF50129">
    <property type="entry name" value="GroES-like"/>
    <property type="match status" value="1"/>
</dbReference>
<evidence type="ECO:0000256" key="2">
    <source>
        <dbReference type="ARBA" id="ARBA00022833"/>
    </source>
</evidence>
<keyword evidence="3" id="KW-0560">Oxidoreductase</keyword>
<dbReference type="AlphaFoldDB" id="A0A2V1JMU2"/>
<dbReference type="InterPro" id="IPR020843">
    <property type="entry name" value="ER"/>
</dbReference>
<dbReference type="SUPFAM" id="SSF51735">
    <property type="entry name" value="NAD(P)-binding Rossmann-fold domains"/>
    <property type="match status" value="1"/>
</dbReference>
<dbReference type="InterPro" id="IPR050129">
    <property type="entry name" value="Zn_alcohol_dh"/>
</dbReference>
<evidence type="ECO:0000259" key="4">
    <source>
        <dbReference type="SMART" id="SM00829"/>
    </source>
</evidence>
<gene>
    <name evidence="5" type="ORF">LG34_16430</name>
</gene>
<evidence type="ECO:0000256" key="3">
    <source>
        <dbReference type="ARBA" id="ARBA00023002"/>
    </source>
</evidence>
<dbReference type="EMBL" id="JRFU01000216">
    <property type="protein sequence ID" value="PWE85359.1"/>
    <property type="molecule type" value="Genomic_DNA"/>
</dbReference>
<name>A0A2V1JMU2_EUBRA</name>
<keyword evidence="2" id="KW-0862">Zinc</keyword>
<keyword evidence="1" id="KW-0479">Metal-binding</keyword>
<organism evidence="5 6">
    <name type="scientific">Eubacterium ramulus</name>
    <dbReference type="NCBI Taxonomy" id="39490"/>
    <lineage>
        <taxon>Bacteria</taxon>
        <taxon>Bacillati</taxon>
        <taxon>Bacillota</taxon>
        <taxon>Clostridia</taxon>
        <taxon>Eubacteriales</taxon>
        <taxon>Eubacteriaceae</taxon>
        <taxon>Eubacterium</taxon>
    </lineage>
</organism>
<dbReference type="InterPro" id="IPR036291">
    <property type="entry name" value="NAD(P)-bd_dom_sf"/>
</dbReference>
<comment type="caution">
    <text evidence="5">The sequence shown here is derived from an EMBL/GenBank/DDBJ whole genome shotgun (WGS) entry which is preliminary data.</text>
</comment>
<dbReference type="InterPro" id="IPR013149">
    <property type="entry name" value="ADH-like_C"/>
</dbReference>
<dbReference type="GO" id="GO:0016491">
    <property type="term" value="F:oxidoreductase activity"/>
    <property type="evidence" value="ECO:0007669"/>
    <property type="project" value="UniProtKB-KW"/>
</dbReference>
<evidence type="ECO:0000313" key="5">
    <source>
        <dbReference type="EMBL" id="PWE85359.1"/>
    </source>
</evidence>
<dbReference type="Pfam" id="PF00107">
    <property type="entry name" value="ADH_zinc_N"/>
    <property type="match status" value="1"/>
</dbReference>
<dbReference type="Gene3D" id="3.90.180.10">
    <property type="entry name" value="Medium-chain alcohol dehydrogenases, catalytic domain"/>
    <property type="match status" value="1"/>
</dbReference>
<dbReference type="PANTHER" id="PTHR43401:SF2">
    <property type="entry name" value="L-THREONINE 3-DEHYDROGENASE"/>
    <property type="match status" value="1"/>
</dbReference>
<proteinExistence type="predicted"/>
<evidence type="ECO:0000313" key="6">
    <source>
        <dbReference type="Proteomes" id="UP000245288"/>
    </source>
</evidence>
<sequence>MKALVKTEVGKGMDGLGIMDIPKPVPKKNELLIKIMATGICGTDLHIMEDGYPHSVPVALGHEFTGVVEEAGEETSGFEVGDQVIVNNIIGCGHCHYCKKGDYVFCNEKRSIGINLNGGMAEYTVAPFDHCMKVPESMRGKDLPALSEPIACCVRGVLEQTDIKPGDKVLITGPGFMGLMCNQLAKLCGAYTIISGTPADKARLELALKQGADRVVDNGDDLKKVVEEVTDGGVDIVLECSGSPYAIPGALDAIRKQGAWTQVGMYGKDVTVAMDTINRKELDFKGTFATANSTWEKLVKLYELDKLQLDDYVSARIPLENWKEGFEMFQRKEGIKLFLVP</sequence>
<keyword evidence="6" id="KW-1185">Reference proteome</keyword>
<dbReference type="InterPro" id="IPR013154">
    <property type="entry name" value="ADH-like_N"/>
</dbReference>
<protein>
    <recommendedName>
        <fullName evidence="4">Enoyl reductase (ER) domain-containing protein</fullName>
    </recommendedName>
</protein>
<dbReference type="InterPro" id="IPR011032">
    <property type="entry name" value="GroES-like_sf"/>
</dbReference>
<dbReference type="Proteomes" id="UP000245288">
    <property type="component" value="Unassembled WGS sequence"/>
</dbReference>
<dbReference type="GO" id="GO:0046872">
    <property type="term" value="F:metal ion binding"/>
    <property type="evidence" value="ECO:0007669"/>
    <property type="project" value="UniProtKB-KW"/>
</dbReference>